<feature type="region of interest" description="Disordered" evidence="1">
    <location>
        <begin position="63"/>
        <end position="82"/>
    </location>
</feature>
<organism evidence="2 3">
    <name type="scientific">Rhodoblastus acidophilus</name>
    <name type="common">Rhodopseudomonas acidophila</name>
    <dbReference type="NCBI Taxonomy" id="1074"/>
    <lineage>
        <taxon>Bacteria</taxon>
        <taxon>Pseudomonadati</taxon>
        <taxon>Pseudomonadota</taxon>
        <taxon>Alphaproteobacteria</taxon>
        <taxon>Hyphomicrobiales</taxon>
        <taxon>Rhodoblastaceae</taxon>
        <taxon>Rhodoblastus</taxon>
    </lineage>
</organism>
<accession>A0A6N8DIY0</accession>
<evidence type="ECO:0000313" key="3">
    <source>
        <dbReference type="Proteomes" id="UP000439113"/>
    </source>
</evidence>
<comment type="caution">
    <text evidence="2">The sequence shown here is derived from an EMBL/GenBank/DDBJ whole genome shotgun (WGS) entry which is preliminary data.</text>
</comment>
<evidence type="ECO:0000313" key="2">
    <source>
        <dbReference type="EMBL" id="MTV30238.1"/>
    </source>
</evidence>
<feature type="compositionally biased region" description="Basic and acidic residues" evidence="1">
    <location>
        <begin position="32"/>
        <end position="53"/>
    </location>
</feature>
<protein>
    <submittedName>
        <fullName evidence="2">Uncharacterized protein</fullName>
    </submittedName>
</protein>
<proteinExistence type="predicted"/>
<feature type="region of interest" description="Disordered" evidence="1">
    <location>
        <begin position="22"/>
        <end position="55"/>
    </location>
</feature>
<dbReference type="EMBL" id="WNKS01000003">
    <property type="protein sequence ID" value="MTV30238.1"/>
    <property type="molecule type" value="Genomic_DNA"/>
</dbReference>
<sequence>MPRERNTISELILRKSYETLRPKRRALGRQTEGSERREPLSVEDTRHAVQDARRRGRSVFRVAIDKPDARQPPPAVGPAGFSLVSQPEKLASALPRI</sequence>
<evidence type="ECO:0000256" key="1">
    <source>
        <dbReference type="SAM" id="MobiDB-lite"/>
    </source>
</evidence>
<dbReference type="Proteomes" id="UP000439113">
    <property type="component" value="Unassembled WGS sequence"/>
</dbReference>
<reference evidence="2 3" key="1">
    <citation type="submission" date="2019-11" db="EMBL/GenBank/DDBJ databases">
        <title>Whole-genome sequence of a Rhodoblastus acidophilus DSM 142.</title>
        <authorList>
            <person name="Kyndt J.A."/>
            <person name="Meyer T.E."/>
        </authorList>
    </citation>
    <scope>NUCLEOTIDE SEQUENCE [LARGE SCALE GENOMIC DNA]</scope>
    <source>
        <strain evidence="2 3">DSM 142</strain>
    </source>
</reference>
<gene>
    <name evidence="2" type="ORF">GJ654_04440</name>
</gene>
<name>A0A6N8DIY0_RHOAC</name>
<dbReference type="RefSeq" id="WP_155444911.1">
    <property type="nucleotide sequence ID" value="NZ_JAOQNR010000003.1"/>
</dbReference>
<dbReference type="AlphaFoldDB" id="A0A6N8DIY0"/>
<dbReference type="OrthoDB" id="9758211at2"/>